<dbReference type="Proteomes" id="UP000646548">
    <property type="component" value="Unassembled WGS sequence"/>
</dbReference>
<name>A0A834KY58_ORYME</name>
<comment type="caution">
    <text evidence="1">The sequence shown here is derived from an EMBL/GenBank/DDBJ whole genome shotgun (WGS) entry which is preliminary data.</text>
</comment>
<proteinExistence type="predicted"/>
<protein>
    <submittedName>
        <fullName evidence="1">Glial fibrillary acidic protein</fullName>
    </submittedName>
</protein>
<gene>
    <name evidence="1" type="ORF">FQA47_017460</name>
</gene>
<reference evidence="1" key="1">
    <citation type="journal article" name="BMC Genomics">
        <title>Long-read sequencing and de novo genome assembly of marine medaka (Oryzias melastigma).</title>
        <authorList>
            <person name="Liang P."/>
            <person name="Saqib H.S.A."/>
            <person name="Ni X."/>
            <person name="Shen Y."/>
        </authorList>
    </citation>
    <scope>NUCLEOTIDE SEQUENCE</scope>
    <source>
        <strain evidence="1">Bigg-433</strain>
    </source>
</reference>
<dbReference type="AlphaFoldDB" id="A0A834KY58"/>
<dbReference type="Gene3D" id="1.20.5.1160">
    <property type="entry name" value="Vasodilator-stimulated phosphoprotein"/>
    <property type="match status" value="1"/>
</dbReference>
<dbReference type="EMBL" id="WKFB01000081">
    <property type="protein sequence ID" value="KAF6736717.1"/>
    <property type="molecule type" value="Genomic_DNA"/>
</dbReference>
<evidence type="ECO:0000313" key="2">
    <source>
        <dbReference type="Proteomes" id="UP000646548"/>
    </source>
</evidence>
<evidence type="ECO:0000313" key="1">
    <source>
        <dbReference type="EMBL" id="KAF6736717.1"/>
    </source>
</evidence>
<organism evidence="1 2">
    <name type="scientific">Oryzias melastigma</name>
    <name type="common">Marine medaka</name>
    <dbReference type="NCBI Taxonomy" id="30732"/>
    <lineage>
        <taxon>Eukaryota</taxon>
        <taxon>Metazoa</taxon>
        <taxon>Chordata</taxon>
        <taxon>Craniata</taxon>
        <taxon>Vertebrata</taxon>
        <taxon>Euteleostomi</taxon>
        <taxon>Actinopterygii</taxon>
        <taxon>Neopterygii</taxon>
        <taxon>Teleostei</taxon>
        <taxon>Neoteleostei</taxon>
        <taxon>Acanthomorphata</taxon>
        <taxon>Ovalentaria</taxon>
        <taxon>Atherinomorphae</taxon>
        <taxon>Beloniformes</taxon>
        <taxon>Adrianichthyidae</taxon>
        <taxon>Oryziinae</taxon>
        <taxon>Oryzias</taxon>
    </lineage>
</organism>
<accession>A0A834KY58</accession>
<sequence>MRGKTSEPALHARVSTQKTTLFIRRFRRLSLLHDKGSYVDIYASLTLAEFNQLRGKEPSRLGDIYQDELRELWRQVDNLTTGKARLEIEIRGYGGSFVPLYCQENSV</sequence>